<proteinExistence type="predicted"/>
<dbReference type="AlphaFoldDB" id="A0A658Z2V2"/>
<accession>A0A658Z2V2</accession>
<evidence type="ECO:0000256" key="1">
    <source>
        <dbReference type="SAM" id="Phobius"/>
    </source>
</evidence>
<keyword evidence="1" id="KW-1133">Transmembrane helix</keyword>
<gene>
    <name evidence="2" type="ORF">SAMEA3710514_04440</name>
</gene>
<evidence type="ECO:0000313" key="3">
    <source>
        <dbReference type="Proteomes" id="UP000260191"/>
    </source>
</evidence>
<keyword evidence="1" id="KW-0812">Transmembrane</keyword>
<organism evidence="2 3">
    <name type="scientific">Shigella flexneri</name>
    <dbReference type="NCBI Taxonomy" id="623"/>
    <lineage>
        <taxon>Bacteria</taxon>
        <taxon>Pseudomonadati</taxon>
        <taxon>Pseudomonadota</taxon>
        <taxon>Gammaproteobacteria</taxon>
        <taxon>Enterobacterales</taxon>
        <taxon>Enterobacteriaceae</taxon>
        <taxon>Shigella</taxon>
    </lineage>
</organism>
<dbReference type="EMBL" id="UIPR01000105">
    <property type="protein sequence ID" value="SVH91306.1"/>
    <property type="molecule type" value="Genomic_DNA"/>
</dbReference>
<feature type="transmembrane region" description="Helical" evidence="1">
    <location>
        <begin position="27"/>
        <end position="45"/>
    </location>
</feature>
<protein>
    <submittedName>
        <fullName evidence="2">Uncharacterized protein</fullName>
    </submittedName>
</protein>
<reference evidence="2 3" key="1">
    <citation type="submission" date="2018-06" db="EMBL/GenBank/DDBJ databases">
        <authorList>
            <consortium name="Pathogen Informatics"/>
            <person name="Doyle S."/>
        </authorList>
    </citation>
    <scope>NUCLEOTIDE SEQUENCE [LARGE SCALE GENOMIC DNA]</scope>
    <source>
        <strain evidence="2 3">4028STDY6275000</strain>
    </source>
</reference>
<dbReference type="Proteomes" id="UP000260191">
    <property type="component" value="Unassembled WGS sequence"/>
</dbReference>
<name>A0A658Z2V2_SHIFL</name>
<sequence>MSLLLIVMMPSDVFFNAAIWITGSFNYLWPSAIAFIGYSLLIKKINMENHEKTQSLICYLLFVICYLLFVICYLLFFIFFIIIQ</sequence>
<evidence type="ECO:0000313" key="2">
    <source>
        <dbReference type="EMBL" id="SVH91306.1"/>
    </source>
</evidence>
<feature type="transmembrane region" description="Helical" evidence="1">
    <location>
        <begin position="57"/>
        <end position="83"/>
    </location>
</feature>
<keyword evidence="1" id="KW-0472">Membrane</keyword>